<dbReference type="OrthoDB" id="287038at2"/>
<dbReference type="AlphaFoldDB" id="A0A518EVJ9"/>
<dbReference type="CDD" id="cd00586">
    <property type="entry name" value="4HBT"/>
    <property type="match status" value="1"/>
</dbReference>
<evidence type="ECO:0000256" key="1">
    <source>
        <dbReference type="ARBA" id="ARBA00005953"/>
    </source>
</evidence>
<organism evidence="3 4">
    <name type="scientific">Saltatorellus ferox</name>
    <dbReference type="NCBI Taxonomy" id="2528018"/>
    <lineage>
        <taxon>Bacteria</taxon>
        <taxon>Pseudomonadati</taxon>
        <taxon>Planctomycetota</taxon>
        <taxon>Planctomycetia</taxon>
        <taxon>Planctomycetia incertae sedis</taxon>
        <taxon>Saltatorellus</taxon>
    </lineage>
</organism>
<name>A0A518EVJ9_9BACT</name>
<dbReference type="Pfam" id="PF13279">
    <property type="entry name" value="4HBT_2"/>
    <property type="match status" value="1"/>
</dbReference>
<proteinExistence type="inferred from homology"/>
<keyword evidence="4" id="KW-1185">Reference proteome</keyword>
<evidence type="ECO:0000313" key="3">
    <source>
        <dbReference type="EMBL" id="QDV08122.1"/>
    </source>
</evidence>
<evidence type="ECO:0000313" key="4">
    <source>
        <dbReference type="Proteomes" id="UP000320390"/>
    </source>
</evidence>
<dbReference type="Proteomes" id="UP000320390">
    <property type="component" value="Chromosome"/>
</dbReference>
<evidence type="ECO:0000256" key="2">
    <source>
        <dbReference type="ARBA" id="ARBA00022801"/>
    </source>
</evidence>
<dbReference type="EC" id="3.1.2.-" evidence="3"/>
<dbReference type="PANTHER" id="PTHR31793:SF27">
    <property type="entry name" value="NOVEL THIOESTERASE SUPERFAMILY DOMAIN AND SAPOSIN A-TYPE DOMAIN CONTAINING PROTEIN (0610012H03RIK)"/>
    <property type="match status" value="1"/>
</dbReference>
<dbReference type="GO" id="GO:0047617">
    <property type="term" value="F:fatty acyl-CoA hydrolase activity"/>
    <property type="evidence" value="ECO:0007669"/>
    <property type="project" value="TreeGrafter"/>
</dbReference>
<comment type="similarity">
    <text evidence="1">Belongs to the 4-hydroxybenzoyl-CoA thioesterase family.</text>
</comment>
<gene>
    <name evidence="3" type="primary">ybgC_1</name>
    <name evidence="3" type="ORF">Poly30_36580</name>
</gene>
<dbReference type="InterPro" id="IPR029069">
    <property type="entry name" value="HotDog_dom_sf"/>
</dbReference>
<accession>A0A518EVJ9</accession>
<dbReference type="Gene3D" id="3.10.129.10">
    <property type="entry name" value="Hotdog Thioesterase"/>
    <property type="match status" value="1"/>
</dbReference>
<dbReference type="PANTHER" id="PTHR31793">
    <property type="entry name" value="4-HYDROXYBENZOYL-COA THIOESTERASE FAMILY MEMBER"/>
    <property type="match status" value="1"/>
</dbReference>
<protein>
    <submittedName>
        <fullName evidence="3">Acyl-CoA thioester hydrolase YbgC</fullName>
        <ecNumber evidence="3">3.1.2.-</ecNumber>
    </submittedName>
</protein>
<keyword evidence="2 3" id="KW-0378">Hydrolase</keyword>
<dbReference type="RefSeq" id="WP_145200230.1">
    <property type="nucleotide sequence ID" value="NZ_CP036434.1"/>
</dbReference>
<sequence length="140" mass="15749">MDTPKIPDFPHFVHETITRWSDEDRQGVLNNAVYMTLFEEARLGFSRMTEALEGGNFPFLLAQTNVRFVRPGRGGHSVRVEVSTTEVGRSSFRQAYRVRAENGDVWAEAEAALVCYDPATMETRPIPGDLREALEALMGD</sequence>
<dbReference type="InterPro" id="IPR050563">
    <property type="entry name" value="4-hydroxybenzoyl-CoA_TE"/>
</dbReference>
<dbReference type="SUPFAM" id="SSF54637">
    <property type="entry name" value="Thioesterase/thiol ester dehydrase-isomerase"/>
    <property type="match status" value="1"/>
</dbReference>
<reference evidence="3 4" key="1">
    <citation type="submission" date="2019-02" db="EMBL/GenBank/DDBJ databases">
        <title>Deep-cultivation of Planctomycetes and their phenomic and genomic characterization uncovers novel biology.</title>
        <authorList>
            <person name="Wiegand S."/>
            <person name="Jogler M."/>
            <person name="Boedeker C."/>
            <person name="Pinto D."/>
            <person name="Vollmers J."/>
            <person name="Rivas-Marin E."/>
            <person name="Kohn T."/>
            <person name="Peeters S.H."/>
            <person name="Heuer A."/>
            <person name="Rast P."/>
            <person name="Oberbeckmann S."/>
            <person name="Bunk B."/>
            <person name="Jeske O."/>
            <person name="Meyerdierks A."/>
            <person name="Storesund J.E."/>
            <person name="Kallscheuer N."/>
            <person name="Luecker S."/>
            <person name="Lage O.M."/>
            <person name="Pohl T."/>
            <person name="Merkel B.J."/>
            <person name="Hornburger P."/>
            <person name="Mueller R.-W."/>
            <person name="Bruemmer F."/>
            <person name="Labrenz M."/>
            <person name="Spormann A.M."/>
            <person name="Op den Camp H."/>
            <person name="Overmann J."/>
            <person name="Amann R."/>
            <person name="Jetten M.S.M."/>
            <person name="Mascher T."/>
            <person name="Medema M.H."/>
            <person name="Devos D.P."/>
            <person name="Kaster A.-K."/>
            <person name="Ovreas L."/>
            <person name="Rohde M."/>
            <person name="Galperin M.Y."/>
            <person name="Jogler C."/>
        </authorList>
    </citation>
    <scope>NUCLEOTIDE SEQUENCE [LARGE SCALE GENOMIC DNA]</scope>
    <source>
        <strain evidence="3 4">Poly30</strain>
    </source>
</reference>
<dbReference type="EMBL" id="CP036434">
    <property type="protein sequence ID" value="QDV08122.1"/>
    <property type="molecule type" value="Genomic_DNA"/>
</dbReference>